<dbReference type="PANTHER" id="PTHR47481:SF7">
    <property type="entry name" value="CCHC-TYPE DOMAIN-CONTAINING PROTEIN"/>
    <property type="match status" value="1"/>
</dbReference>
<gene>
    <name evidence="1" type="ORF">PVAND_002035</name>
</gene>
<dbReference type="AlphaFoldDB" id="A0A9J6BQ71"/>
<dbReference type="PANTHER" id="PTHR47481">
    <property type="match status" value="1"/>
</dbReference>
<organism evidence="1 2">
    <name type="scientific">Polypedilum vanderplanki</name>
    <name type="common">Sleeping chironomid midge</name>
    <dbReference type="NCBI Taxonomy" id="319348"/>
    <lineage>
        <taxon>Eukaryota</taxon>
        <taxon>Metazoa</taxon>
        <taxon>Ecdysozoa</taxon>
        <taxon>Arthropoda</taxon>
        <taxon>Hexapoda</taxon>
        <taxon>Insecta</taxon>
        <taxon>Pterygota</taxon>
        <taxon>Neoptera</taxon>
        <taxon>Endopterygota</taxon>
        <taxon>Diptera</taxon>
        <taxon>Nematocera</taxon>
        <taxon>Chironomoidea</taxon>
        <taxon>Chironomidae</taxon>
        <taxon>Chironominae</taxon>
        <taxon>Polypedilum</taxon>
        <taxon>Polypedilum</taxon>
    </lineage>
</organism>
<proteinExistence type="predicted"/>
<dbReference type="OrthoDB" id="7764212at2759"/>
<dbReference type="EMBL" id="JADBJN010000003">
    <property type="protein sequence ID" value="KAG5671864.1"/>
    <property type="molecule type" value="Genomic_DNA"/>
</dbReference>
<sequence length="200" mass="22966">MSSESSSSLDKILGLIDKLTNDNYGSWSFKMKSYLERKGVYYTISEEIPNESDDNYPQWKIDNKKALNLIILTVSDSLLIYIKKAEEAKTAWMALKNEFQSTSLAKKLSEIGVDLDEQLIVGLVLASLNEDYDSVVTGIETWIQDRLKFKNVKDILNQEYEKKKEYMQDTIKTENVALALKKTSSNINYQHQGVNPYEKI</sequence>
<comment type="caution">
    <text evidence="1">The sequence shown here is derived from an EMBL/GenBank/DDBJ whole genome shotgun (WGS) entry which is preliminary data.</text>
</comment>
<evidence type="ECO:0000313" key="2">
    <source>
        <dbReference type="Proteomes" id="UP001107558"/>
    </source>
</evidence>
<evidence type="ECO:0000313" key="1">
    <source>
        <dbReference type="EMBL" id="KAG5671864.1"/>
    </source>
</evidence>
<accession>A0A9J6BQ71</accession>
<protein>
    <recommendedName>
        <fullName evidence="3">DUF4219 domain-containing protein</fullName>
    </recommendedName>
</protein>
<evidence type="ECO:0008006" key="3">
    <source>
        <dbReference type="Google" id="ProtNLM"/>
    </source>
</evidence>
<keyword evidence="2" id="KW-1185">Reference proteome</keyword>
<dbReference type="Pfam" id="PF14223">
    <property type="entry name" value="Retrotran_gag_2"/>
    <property type="match status" value="1"/>
</dbReference>
<name>A0A9J6BQ71_POLVA</name>
<dbReference type="Proteomes" id="UP001107558">
    <property type="component" value="Chromosome 3"/>
</dbReference>
<reference evidence="1" key="1">
    <citation type="submission" date="2021-03" db="EMBL/GenBank/DDBJ databases">
        <title>Chromosome level genome of the anhydrobiotic midge Polypedilum vanderplanki.</title>
        <authorList>
            <person name="Yoshida Y."/>
            <person name="Kikawada T."/>
            <person name="Gusev O."/>
        </authorList>
    </citation>
    <scope>NUCLEOTIDE SEQUENCE</scope>
    <source>
        <strain evidence="1">NIAS01</strain>
        <tissue evidence="1">Whole body or cell culture</tissue>
    </source>
</reference>